<evidence type="ECO:0000259" key="4">
    <source>
        <dbReference type="Pfam" id="PF01494"/>
    </source>
</evidence>
<keyword evidence="2" id="KW-0285">Flavoprotein</keyword>
<dbReference type="SUPFAM" id="SSF51905">
    <property type="entry name" value="FAD/NAD(P)-binding domain"/>
    <property type="match status" value="1"/>
</dbReference>
<gene>
    <name evidence="5" type="ORF">C8259_30940</name>
</gene>
<evidence type="ECO:0000256" key="1">
    <source>
        <dbReference type="ARBA" id="ARBA00001974"/>
    </source>
</evidence>
<evidence type="ECO:0000256" key="3">
    <source>
        <dbReference type="ARBA" id="ARBA00022827"/>
    </source>
</evidence>
<sequence length="495" mass="53448">MHTTEVVVAGGGPTGLMLAYELRLAGVEVALLDALPARTGESRAGGIHARTMEILDQRGLLDELLRQGRTLPRGHFGGLPLDFSDFHTRFPYTLAVLQSVIERELDRHATAAGAPVQWDSPVTGFRQDDSGVEVEVGGTHPRLIRAAYLVGCDGGRSAVRKLAGIGFDGTDATVTGMIADVELAAPPAELFFGARGATGDYSVIQFEPGWYRLIAQCHDRVRERGSELTFDEFRDAFTELAGTDFGMHSPRWVTHYSDAARQADRYRVGRVFLAGDAAHIHFPAGGQGQNLGLQDAANLGWKLAAVLRGNASDALLDTYESERRPIAARVLQNTRAQTALSRPGAHVDALRDSMSDLLAIDGVRHRLGLMITALDIRYDCGDHHPLCGRRVPDSDIVTADGPARVHELLRPGRPILLVRNAAEVPDISDWKDRVDIVCAQDQGAEWTVPGLGPVPAPTHTLIRPDGYIAWAAVDSTTDGLNAALTTWVGPNTAPR</sequence>
<accession>A0A2T2YS02</accession>
<name>A0A2T2YS02_9NOCA</name>
<dbReference type="PRINTS" id="PR00420">
    <property type="entry name" value="RNGMNOXGNASE"/>
</dbReference>
<dbReference type="PANTHER" id="PTHR43004:SF19">
    <property type="entry name" value="BINDING MONOOXYGENASE, PUTATIVE (JCVI)-RELATED"/>
    <property type="match status" value="1"/>
</dbReference>
<keyword evidence="3" id="KW-0274">FAD</keyword>
<evidence type="ECO:0000256" key="2">
    <source>
        <dbReference type="ARBA" id="ARBA00022630"/>
    </source>
</evidence>
<dbReference type="InterPro" id="IPR036188">
    <property type="entry name" value="FAD/NAD-bd_sf"/>
</dbReference>
<reference evidence="5 6" key="1">
    <citation type="submission" date="2018-02" db="EMBL/GenBank/DDBJ databases">
        <title>8 Nocardia nova and 1 Nocardia cyriacigeorgica strain used for evolution to TMP-SMX.</title>
        <authorList>
            <person name="Mehta H."/>
            <person name="Weng J."/>
            <person name="Shamoo Y."/>
        </authorList>
    </citation>
    <scope>NUCLEOTIDE SEQUENCE [LARGE SCALE GENOMIC DNA]</scope>
    <source>
        <strain evidence="5 6">ATCC 33727</strain>
    </source>
</reference>
<dbReference type="EMBL" id="PYHS01000025">
    <property type="protein sequence ID" value="PSR58314.1"/>
    <property type="molecule type" value="Genomic_DNA"/>
</dbReference>
<dbReference type="GO" id="GO:0071949">
    <property type="term" value="F:FAD binding"/>
    <property type="evidence" value="ECO:0007669"/>
    <property type="project" value="InterPro"/>
</dbReference>
<dbReference type="Gene3D" id="3.50.50.60">
    <property type="entry name" value="FAD/NAD(P)-binding domain"/>
    <property type="match status" value="1"/>
</dbReference>
<evidence type="ECO:0000313" key="5">
    <source>
        <dbReference type="EMBL" id="PSR58314.1"/>
    </source>
</evidence>
<dbReference type="Gene3D" id="3.40.30.120">
    <property type="match status" value="1"/>
</dbReference>
<dbReference type="RefSeq" id="WP_106958683.1">
    <property type="nucleotide sequence ID" value="NZ_PYHS01000025.1"/>
</dbReference>
<dbReference type="Gene3D" id="3.30.70.2450">
    <property type="match status" value="1"/>
</dbReference>
<organism evidence="5 6">
    <name type="scientific">Nocardia nova</name>
    <dbReference type="NCBI Taxonomy" id="37330"/>
    <lineage>
        <taxon>Bacteria</taxon>
        <taxon>Bacillati</taxon>
        <taxon>Actinomycetota</taxon>
        <taxon>Actinomycetes</taxon>
        <taxon>Mycobacteriales</taxon>
        <taxon>Nocardiaceae</taxon>
        <taxon>Nocardia</taxon>
    </lineage>
</organism>
<dbReference type="Pfam" id="PF01494">
    <property type="entry name" value="FAD_binding_3"/>
    <property type="match status" value="1"/>
</dbReference>
<comment type="caution">
    <text evidence="5">The sequence shown here is derived from an EMBL/GenBank/DDBJ whole genome shotgun (WGS) entry which is preliminary data.</text>
</comment>
<dbReference type="InterPro" id="IPR002938">
    <property type="entry name" value="FAD-bd"/>
</dbReference>
<comment type="cofactor">
    <cofactor evidence="1">
        <name>FAD</name>
        <dbReference type="ChEBI" id="CHEBI:57692"/>
    </cofactor>
</comment>
<dbReference type="InterPro" id="IPR050641">
    <property type="entry name" value="RIFMO-like"/>
</dbReference>
<dbReference type="Proteomes" id="UP000241647">
    <property type="component" value="Unassembled WGS sequence"/>
</dbReference>
<feature type="domain" description="FAD-binding" evidence="4">
    <location>
        <begin position="4"/>
        <end position="334"/>
    </location>
</feature>
<dbReference type="GO" id="GO:0016709">
    <property type="term" value="F:oxidoreductase activity, acting on paired donors, with incorporation or reduction of molecular oxygen, NAD(P)H as one donor, and incorporation of one atom of oxygen"/>
    <property type="evidence" value="ECO:0007669"/>
    <property type="project" value="UniProtKB-ARBA"/>
</dbReference>
<proteinExistence type="predicted"/>
<evidence type="ECO:0000313" key="6">
    <source>
        <dbReference type="Proteomes" id="UP000241647"/>
    </source>
</evidence>
<dbReference type="PANTHER" id="PTHR43004">
    <property type="entry name" value="TRK SYSTEM POTASSIUM UPTAKE PROTEIN"/>
    <property type="match status" value="1"/>
</dbReference>
<protein>
    <recommendedName>
        <fullName evidence="4">FAD-binding domain-containing protein</fullName>
    </recommendedName>
</protein>
<dbReference type="Pfam" id="PF21274">
    <property type="entry name" value="Rng_hyd_C"/>
    <property type="match status" value="1"/>
</dbReference>
<dbReference type="AlphaFoldDB" id="A0A2T2YS02"/>